<dbReference type="Proteomes" id="UP000003163">
    <property type="component" value="Unassembled WGS sequence"/>
</dbReference>
<keyword evidence="3" id="KW-1185">Reference proteome</keyword>
<sequence>MKKFILYILTIRCCKLIFGRIFFCLNSYSLTIGAFTKPSPIQNTEHSNQADVVWYSATVSEPYTVIYTNQTMYSQQNNSHVTMPNRIERRDERRDELVNDNRGDERENEIDN</sequence>
<dbReference type="VEuPathDB" id="MicrosporidiaDB:EDEG_02635"/>
<organism evidence="2 3">
    <name type="scientific">Edhazardia aedis (strain USNM 41457)</name>
    <name type="common">Microsporidian parasite</name>
    <dbReference type="NCBI Taxonomy" id="1003232"/>
    <lineage>
        <taxon>Eukaryota</taxon>
        <taxon>Fungi</taxon>
        <taxon>Fungi incertae sedis</taxon>
        <taxon>Microsporidia</taxon>
        <taxon>Edhazardia</taxon>
    </lineage>
</organism>
<accession>J9D5B4</accession>
<dbReference type="EMBL" id="AFBI03000049">
    <property type="protein sequence ID" value="EJW02991.1"/>
    <property type="molecule type" value="Genomic_DNA"/>
</dbReference>
<proteinExistence type="predicted"/>
<feature type="region of interest" description="Disordered" evidence="1">
    <location>
        <begin position="77"/>
        <end position="112"/>
    </location>
</feature>
<feature type="compositionally biased region" description="Basic and acidic residues" evidence="1">
    <location>
        <begin position="86"/>
        <end position="105"/>
    </location>
</feature>
<gene>
    <name evidence="2" type="ORF">EDEG_02635</name>
</gene>
<comment type="caution">
    <text evidence="2">The sequence shown here is derived from an EMBL/GenBank/DDBJ whole genome shotgun (WGS) entry which is preliminary data.</text>
</comment>
<dbReference type="HOGENOM" id="CLU_2145815_0_0_1"/>
<evidence type="ECO:0000313" key="2">
    <source>
        <dbReference type="EMBL" id="EJW02991.1"/>
    </source>
</evidence>
<name>J9D5B4_EDHAE</name>
<evidence type="ECO:0000313" key="3">
    <source>
        <dbReference type="Proteomes" id="UP000003163"/>
    </source>
</evidence>
<dbReference type="InParanoid" id="J9D5B4"/>
<reference evidence="2 3" key="1">
    <citation type="submission" date="2011-08" db="EMBL/GenBank/DDBJ databases">
        <authorList>
            <person name="Liu Z.J."/>
            <person name="Shi F.L."/>
            <person name="Lu J.Q."/>
            <person name="Li M."/>
            <person name="Wang Z.L."/>
        </authorList>
    </citation>
    <scope>NUCLEOTIDE SEQUENCE [LARGE SCALE GENOMIC DNA]</scope>
    <source>
        <strain evidence="2 3">USNM 41457</strain>
    </source>
</reference>
<evidence type="ECO:0000256" key="1">
    <source>
        <dbReference type="SAM" id="MobiDB-lite"/>
    </source>
</evidence>
<dbReference type="AlphaFoldDB" id="J9D5B4"/>
<protein>
    <submittedName>
        <fullName evidence="2">Uncharacterized protein</fullName>
    </submittedName>
</protein>
<reference evidence="3" key="2">
    <citation type="submission" date="2015-07" db="EMBL/GenBank/DDBJ databases">
        <title>Contrasting host-pathogen interactions and genome evolution in two generalist and specialist microsporidian pathogens of mosquitoes.</title>
        <authorList>
            <consortium name="The Broad Institute Genomics Platform"/>
            <consortium name="The Broad Institute Genome Sequencing Center for Infectious Disease"/>
            <person name="Cuomo C.A."/>
            <person name="Sanscrainte N.D."/>
            <person name="Goldberg J.M."/>
            <person name="Heiman D."/>
            <person name="Young S."/>
            <person name="Zeng Q."/>
            <person name="Becnel J.J."/>
            <person name="Birren B.W."/>
        </authorList>
    </citation>
    <scope>NUCLEOTIDE SEQUENCE [LARGE SCALE GENOMIC DNA]</scope>
    <source>
        <strain evidence="3">USNM 41457</strain>
    </source>
</reference>